<name>A0A268EVZ4_9BACL</name>
<gene>
    <name evidence="10" type="ORF">CHH67_09815</name>
</gene>
<dbReference type="OrthoDB" id="2433998at2"/>
<evidence type="ECO:0000256" key="6">
    <source>
        <dbReference type="ARBA" id="ARBA00023139"/>
    </source>
</evidence>
<feature type="domain" description="Spore germination protein N-terminal" evidence="9">
    <location>
        <begin position="25"/>
        <end position="195"/>
    </location>
</feature>
<evidence type="ECO:0000256" key="1">
    <source>
        <dbReference type="ARBA" id="ARBA00004635"/>
    </source>
</evidence>
<evidence type="ECO:0000313" key="10">
    <source>
        <dbReference type="EMBL" id="PAD77296.1"/>
    </source>
</evidence>
<evidence type="ECO:0000256" key="3">
    <source>
        <dbReference type="ARBA" id="ARBA00022544"/>
    </source>
</evidence>
<dbReference type="AlphaFoldDB" id="A0A268EVZ4"/>
<feature type="domain" description="Spore germination GerAC-like C-terminal" evidence="8">
    <location>
        <begin position="206"/>
        <end position="363"/>
    </location>
</feature>
<keyword evidence="5" id="KW-0472">Membrane</keyword>
<dbReference type="Proteomes" id="UP000215596">
    <property type="component" value="Unassembled WGS sequence"/>
</dbReference>
<evidence type="ECO:0000259" key="8">
    <source>
        <dbReference type="Pfam" id="PF05504"/>
    </source>
</evidence>
<evidence type="ECO:0000256" key="4">
    <source>
        <dbReference type="ARBA" id="ARBA00022729"/>
    </source>
</evidence>
<dbReference type="GO" id="GO:0009847">
    <property type="term" value="P:spore germination"/>
    <property type="evidence" value="ECO:0007669"/>
    <property type="project" value="InterPro"/>
</dbReference>
<keyword evidence="3" id="KW-0309">Germination</keyword>
<sequence>MRHSTYRVMILLCAFILLLSGCGFRDIDLRLFVVSIGVDVSEKGPNVNRYSFKMAIPTGDPKSGEVKSLTVTQESESIAEAIRQVKSKVDKELDFGHCRAVLYGESYARRSIRSIQDWTVRRRDIQLLMFPGVAIPTAEAVLKIQPPTERVAGNALVLAISEDGTESPFITRTFAFDLNRKMREIGEDPVMPVITTEGNVLNIDRVALMDKERVKLILNPEDTRLYNMLDRRDIRTNLRTRRDGEILEMNVERSKAKYKIIDGSDGQGEIRYTIRLSGTLEEKQMEEQMTLEELKKIEEAFSQELSKDVTRLLKKIQETGLDPLGFGLRYAGTHWNNDTEMQDWERLYPQIKFTVKVRTKIKSNFFKR</sequence>
<dbReference type="PANTHER" id="PTHR35789:SF1">
    <property type="entry name" value="SPORE GERMINATION PROTEIN B3"/>
    <property type="match status" value="1"/>
</dbReference>
<dbReference type="Pfam" id="PF05504">
    <property type="entry name" value="Spore_GerAC"/>
    <property type="match status" value="1"/>
</dbReference>
<dbReference type="PROSITE" id="PS51257">
    <property type="entry name" value="PROKAR_LIPOPROTEIN"/>
    <property type="match status" value="1"/>
</dbReference>
<organism evidence="10 11">
    <name type="scientific">Paenibacillus campinasensis</name>
    <dbReference type="NCBI Taxonomy" id="66347"/>
    <lineage>
        <taxon>Bacteria</taxon>
        <taxon>Bacillati</taxon>
        <taxon>Bacillota</taxon>
        <taxon>Bacilli</taxon>
        <taxon>Bacillales</taxon>
        <taxon>Paenibacillaceae</taxon>
        <taxon>Paenibacillus</taxon>
    </lineage>
</organism>
<dbReference type="PANTHER" id="PTHR35789">
    <property type="entry name" value="SPORE GERMINATION PROTEIN B3"/>
    <property type="match status" value="1"/>
</dbReference>
<dbReference type="Gene3D" id="3.30.300.210">
    <property type="entry name" value="Nutrient germinant receptor protein C, domain 3"/>
    <property type="match status" value="1"/>
</dbReference>
<dbReference type="GO" id="GO:0016020">
    <property type="term" value="C:membrane"/>
    <property type="evidence" value="ECO:0007669"/>
    <property type="project" value="UniProtKB-SubCell"/>
</dbReference>
<dbReference type="InterPro" id="IPR008844">
    <property type="entry name" value="Spore_GerAC-like"/>
</dbReference>
<evidence type="ECO:0000256" key="7">
    <source>
        <dbReference type="ARBA" id="ARBA00023288"/>
    </source>
</evidence>
<dbReference type="InterPro" id="IPR057336">
    <property type="entry name" value="GerAC_N"/>
</dbReference>
<proteinExistence type="inferred from homology"/>
<accession>A0A268EVZ4</accession>
<dbReference type="RefSeq" id="WP_095264995.1">
    <property type="nucleotide sequence ID" value="NZ_NPBY01000030.1"/>
</dbReference>
<dbReference type="InterPro" id="IPR038501">
    <property type="entry name" value="Spore_GerAC_C_sf"/>
</dbReference>
<protein>
    <submittedName>
        <fullName evidence="10">Spore gernimation protein GerC</fullName>
    </submittedName>
</protein>
<evidence type="ECO:0000259" key="9">
    <source>
        <dbReference type="Pfam" id="PF25198"/>
    </source>
</evidence>
<comment type="similarity">
    <text evidence="2">Belongs to the GerABKC lipoprotein family.</text>
</comment>
<comment type="subcellular location">
    <subcellularLocation>
        <location evidence="1">Membrane</location>
        <topology evidence="1">Lipid-anchor</topology>
    </subcellularLocation>
</comment>
<evidence type="ECO:0000256" key="5">
    <source>
        <dbReference type="ARBA" id="ARBA00023136"/>
    </source>
</evidence>
<comment type="caution">
    <text evidence="10">The sequence shown here is derived from an EMBL/GenBank/DDBJ whole genome shotgun (WGS) entry which is preliminary data.</text>
</comment>
<evidence type="ECO:0000313" key="11">
    <source>
        <dbReference type="Proteomes" id="UP000215596"/>
    </source>
</evidence>
<keyword evidence="7" id="KW-0449">Lipoprotein</keyword>
<evidence type="ECO:0000256" key="2">
    <source>
        <dbReference type="ARBA" id="ARBA00007886"/>
    </source>
</evidence>
<keyword evidence="4" id="KW-0732">Signal</keyword>
<dbReference type="Pfam" id="PF25198">
    <property type="entry name" value="Spore_GerAC_N"/>
    <property type="match status" value="1"/>
</dbReference>
<dbReference type="InterPro" id="IPR046953">
    <property type="entry name" value="Spore_GerAC-like_C"/>
</dbReference>
<keyword evidence="6" id="KW-0564">Palmitate</keyword>
<dbReference type="EMBL" id="NPBY01000030">
    <property type="protein sequence ID" value="PAD77296.1"/>
    <property type="molecule type" value="Genomic_DNA"/>
</dbReference>
<dbReference type="NCBIfam" id="TIGR02887">
    <property type="entry name" value="spore_ger_x_C"/>
    <property type="match status" value="1"/>
</dbReference>
<reference evidence="10 11" key="1">
    <citation type="submission" date="2017-07" db="EMBL/GenBank/DDBJ databases">
        <title>Isolation and whole genome analysis of endospore-forming bacteria from heroin.</title>
        <authorList>
            <person name="Kalinowski J."/>
            <person name="Ahrens B."/>
            <person name="Al-Dilaimi A."/>
            <person name="Winkler A."/>
            <person name="Wibberg D."/>
            <person name="Schleenbecker U."/>
            <person name="Ruckert C."/>
            <person name="Wolfel R."/>
            <person name="Grass G."/>
        </authorList>
    </citation>
    <scope>NUCLEOTIDE SEQUENCE [LARGE SCALE GENOMIC DNA]</scope>
    <source>
        <strain evidence="10 11">7537-G1</strain>
    </source>
</reference>